<gene>
    <name evidence="5" type="ORF">NCTC9695_03504</name>
</gene>
<organism evidence="5 6">
    <name type="scientific">Chromobacterium violaceum</name>
    <dbReference type="NCBI Taxonomy" id="536"/>
    <lineage>
        <taxon>Bacteria</taxon>
        <taxon>Pseudomonadati</taxon>
        <taxon>Pseudomonadota</taxon>
        <taxon>Betaproteobacteria</taxon>
        <taxon>Neisseriales</taxon>
        <taxon>Chromobacteriaceae</taxon>
        <taxon>Chromobacterium</taxon>
    </lineage>
</organism>
<evidence type="ECO:0000256" key="2">
    <source>
        <dbReference type="ARBA" id="ARBA00022692"/>
    </source>
</evidence>
<dbReference type="PANTHER" id="PTHR23508:SF10">
    <property type="entry name" value="CARBOXYLIC ACID TRANSPORTER PROTEIN HOMOLOG"/>
    <property type="match status" value="1"/>
</dbReference>
<name>A0A447TDP6_CHRVL</name>
<evidence type="ECO:0000313" key="5">
    <source>
        <dbReference type="EMBL" id="VEB43050.1"/>
    </source>
</evidence>
<dbReference type="Proteomes" id="UP000275777">
    <property type="component" value="Chromosome"/>
</dbReference>
<reference evidence="5 6" key="1">
    <citation type="submission" date="2018-12" db="EMBL/GenBank/DDBJ databases">
        <authorList>
            <consortium name="Pathogen Informatics"/>
        </authorList>
    </citation>
    <scope>NUCLEOTIDE SEQUENCE [LARGE SCALE GENOMIC DNA]</scope>
    <source>
        <strain evidence="5 6">NCTC9695</strain>
    </source>
</reference>
<evidence type="ECO:0000256" key="4">
    <source>
        <dbReference type="ARBA" id="ARBA00023136"/>
    </source>
</evidence>
<comment type="subcellular location">
    <subcellularLocation>
        <location evidence="1">Membrane</location>
        <topology evidence="1">Multi-pass membrane protein</topology>
    </subcellularLocation>
</comment>
<evidence type="ECO:0000256" key="1">
    <source>
        <dbReference type="ARBA" id="ARBA00004141"/>
    </source>
</evidence>
<dbReference type="EMBL" id="LR134182">
    <property type="protein sequence ID" value="VEB43050.1"/>
    <property type="molecule type" value="Genomic_DNA"/>
</dbReference>
<dbReference type="GO" id="GO:0046943">
    <property type="term" value="F:carboxylic acid transmembrane transporter activity"/>
    <property type="evidence" value="ECO:0007669"/>
    <property type="project" value="TreeGrafter"/>
</dbReference>
<sequence>MYAIILMTCFNFFSHGTQDMYPTFLRVQHKFDPHTVQLIAICLNVGAIVGG</sequence>
<keyword evidence="3" id="KW-1133">Transmembrane helix</keyword>
<keyword evidence="4" id="KW-0472">Membrane</keyword>
<protein>
    <submittedName>
        <fullName evidence="5">Transposase and inactivated derivatives</fullName>
    </submittedName>
</protein>
<accession>A0A447TDP6</accession>
<proteinExistence type="predicted"/>
<evidence type="ECO:0000313" key="6">
    <source>
        <dbReference type="Proteomes" id="UP000275777"/>
    </source>
</evidence>
<evidence type="ECO:0000256" key="3">
    <source>
        <dbReference type="ARBA" id="ARBA00022989"/>
    </source>
</evidence>
<dbReference type="PANTHER" id="PTHR23508">
    <property type="entry name" value="CARBOXYLIC ACID TRANSPORTER PROTEIN HOMOLOG"/>
    <property type="match status" value="1"/>
</dbReference>
<dbReference type="AlphaFoldDB" id="A0A447TDP6"/>
<dbReference type="GO" id="GO:0005886">
    <property type="term" value="C:plasma membrane"/>
    <property type="evidence" value="ECO:0007669"/>
    <property type="project" value="TreeGrafter"/>
</dbReference>
<keyword evidence="2" id="KW-0812">Transmembrane</keyword>